<protein>
    <submittedName>
        <fullName evidence="1">LuxR C-terminal-related transcriptional regulator</fullName>
    </submittedName>
</protein>
<keyword evidence="2" id="KW-1185">Reference proteome</keyword>
<dbReference type="InterPro" id="IPR051797">
    <property type="entry name" value="TrmB-like"/>
</dbReference>
<reference evidence="1 2" key="1">
    <citation type="submission" date="2024-09" db="EMBL/GenBank/DDBJ databases">
        <authorList>
            <person name="Lee S.D."/>
        </authorList>
    </citation>
    <scope>NUCLEOTIDE SEQUENCE [LARGE SCALE GENOMIC DNA]</scope>
    <source>
        <strain evidence="1 2">N1-1</strain>
    </source>
</reference>
<gene>
    <name evidence="1" type="ORF">ACEZDG_10400</name>
</gene>
<evidence type="ECO:0000313" key="2">
    <source>
        <dbReference type="Proteomes" id="UP001592582"/>
    </source>
</evidence>
<dbReference type="Proteomes" id="UP001592582">
    <property type="component" value="Unassembled WGS sequence"/>
</dbReference>
<name>A0ABV6V7J3_9ACTN</name>
<dbReference type="PANTHER" id="PTHR34293">
    <property type="entry name" value="HTH-TYPE TRANSCRIPTIONAL REGULATOR TRMBL2"/>
    <property type="match status" value="1"/>
</dbReference>
<comment type="caution">
    <text evidence="1">The sequence shown here is derived from an EMBL/GenBank/DDBJ whole genome shotgun (WGS) entry which is preliminary data.</text>
</comment>
<sequence>MSQTIPGAAQTSGPTRREPYRAMLRDLGEVLAELSRKAMDESVALPAGQPGGLSGELLGEARAEGVGISYLYGTSEVNLAVAAAVAGAREELLTAQPGGAQTDGPLGGLPPGLRGRLREGVEMRTLYQHTAQFDEQAKNDVRMITAYGARVRTLDELFGPLVIVDRSTAFIPANDGSACAARITDPATVRFLVDLFEFSWTRAGQFPFIPLRAADAAPRVIPAIRAAIQRLLIEGLSDKAIARRLAISERSLQAHVFHIKQELGAQNRIQLGYLLGRAADEAA</sequence>
<dbReference type="InterPro" id="IPR000792">
    <property type="entry name" value="Tscrpt_reg_LuxR_C"/>
</dbReference>
<dbReference type="SUPFAM" id="SSF46894">
    <property type="entry name" value="C-terminal effector domain of the bipartite response regulators"/>
    <property type="match status" value="1"/>
</dbReference>
<dbReference type="Pfam" id="PF00196">
    <property type="entry name" value="GerE"/>
    <property type="match status" value="1"/>
</dbReference>
<evidence type="ECO:0000313" key="1">
    <source>
        <dbReference type="EMBL" id="MFC1409691.1"/>
    </source>
</evidence>
<dbReference type="PANTHER" id="PTHR34293:SF1">
    <property type="entry name" value="HTH-TYPE TRANSCRIPTIONAL REGULATOR TRMBL2"/>
    <property type="match status" value="1"/>
</dbReference>
<dbReference type="SMART" id="SM00421">
    <property type="entry name" value="HTH_LUXR"/>
    <property type="match status" value="1"/>
</dbReference>
<dbReference type="InterPro" id="IPR036388">
    <property type="entry name" value="WH-like_DNA-bd_sf"/>
</dbReference>
<organism evidence="1 2">
    <name type="scientific">Streptacidiphilus alkalitolerans</name>
    <dbReference type="NCBI Taxonomy" id="3342712"/>
    <lineage>
        <taxon>Bacteria</taxon>
        <taxon>Bacillati</taxon>
        <taxon>Actinomycetota</taxon>
        <taxon>Actinomycetes</taxon>
        <taxon>Kitasatosporales</taxon>
        <taxon>Streptomycetaceae</taxon>
        <taxon>Streptacidiphilus</taxon>
    </lineage>
</organism>
<dbReference type="EMBL" id="JBHEZX010000004">
    <property type="protein sequence ID" value="MFC1409691.1"/>
    <property type="molecule type" value="Genomic_DNA"/>
</dbReference>
<dbReference type="InterPro" id="IPR016032">
    <property type="entry name" value="Sig_transdc_resp-reg_C-effctor"/>
</dbReference>
<dbReference type="CDD" id="cd06170">
    <property type="entry name" value="LuxR_C_like"/>
    <property type="match status" value="1"/>
</dbReference>
<accession>A0ABV6V7J3</accession>
<proteinExistence type="predicted"/>
<dbReference type="Gene3D" id="1.10.10.10">
    <property type="entry name" value="Winged helix-like DNA-binding domain superfamily/Winged helix DNA-binding domain"/>
    <property type="match status" value="1"/>
</dbReference>